<protein>
    <submittedName>
        <fullName evidence="1">Uncharacterized protein</fullName>
    </submittedName>
</protein>
<evidence type="ECO:0000313" key="2">
    <source>
        <dbReference type="Proteomes" id="UP000032707"/>
    </source>
</evidence>
<comment type="caution">
    <text evidence="1">The sequence shown here is derived from an EMBL/GenBank/DDBJ whole genome shotgun (WGS) entry which is preliminary data.</text>
</comment>
<accession>E6MV60</accession>
<dbReference type="Proteomes" id="UP000032707">
    <property type="component" value="Unassembled WGS sequence"/>
</dbReference>
<dbReference type="EMBL" id="AEQZ01000011">
    <property type="protein sequence ID" value="EFV64467.1"/>
    <property type="molecule type" value="Genomic_DNA"/>
</dbReference>
<sequence>MNAHRFKTRLPDYTDSRIFYPQPVQKFIHRKAAEIRRQSGNLPAKFLY</sequence>
<evidence type="ECO:0000313" key="1">
    <source>
        <dbReference type="EMBL" id="EFV64467.1"/>
    </source>
</evidence>
<proteinExistence type="predicted"/>
<dbReference type="AlphaFoldDB" id="E6MV60"/>
<organism evidence="1 2">
    <name type="scientific">Neisseria meningitidis serogroup B / serotype 15 (strain H44/76)</name>
    <dbReference type="NCBI Taxonomy" id="909420"/>
    <lineage>
        <taxon>Bacteria</taxon>
        <taxon>Pseudomonadati</taxon>
        <taxon>Pseudomonadota</taxon>
        <taxon>Betaproteobacteria</taxon>
        <taxon>Neisseriales</taxon>
        <taxon>Neisseriaceae</taxon>
        <taxon>Neisseria</taxon>
    </lineage>
</organism>
<gene>
    <name evidence="1" type="ORF">NMH_0066</name>
</gene>
<reference evidence="1 2" key="1">
    <citation type="journal article" date="2011" name="J. Bacteriol.">
        <title>Genome sequence of Neisseria meningitidis serogroup B strain H44/76.</title>
        <authorList>
            <person name="Piet J.R."/>
            <person name="Huis In 't Veld R.A."/>
            <person name="van Schaik B.D."/>
            <person name="van Kampen A.H."/>
            <person name="Baas F."/>
            <person name="van de Beek D."/>
            <person name="Pannekoek Y."/>
            <person name="van der Ende A."/>
        </authorList>
    </citation>
    <scope>NUCLEOTIDE SEQUENCE [LARGE SCALE GENOMIC DNA]</scope>
    <source>
        <strain evidence="1 2">H44/76</strain>
    </source>
</reference>
<name>E6MV60_NEIMH</name>